<feature type="region of interest" description="Disordered" evidence="1">
    <location>
        <begin position="152"/>
        <end position="173"/>
    </location>
</feature>
<accession>A0AAE1E0D4</accession>
<dbReference type="EMBL" id="JAWDGP010001711">
    <property type="protein sequence ID" value="KAK3788940.1"/>
    <property type="molecule type" value="Genomic_DNA"/>
</dbReference>
<sequence>MPPTYESTRRKACRRRSSLGSSRKDFSRSQKLLLAGSPRHFQEEGNLNITLKMVSHCEELHLQLCTVLSAVFVFCLGRHFEGTVQDTRGPRQSNRTYTGEILLFHRSGTPGLGPNIVTRRRSAVKISCLNFPEPLSVIFDVKCTRRRTRNTVSGKSQVTGPWSSFSTPDPQGDQGTLNRVYAFQLSLRADIN</sequence>
<organism evidence="2 3">
    <name type="scientific">Elysia crispata</name>
    <name type="common">lettuce slug</name>
    <dbReference type="NCBI Taxonomy" id="231223"/>
    <lineage>
        <taxon>Eukaryota</taxon>
        <taxon>Metazoa</taxon>
        <taxon>Spiralia</taxon>
        <taxon>Lophotrochozoa</taxon>
        <taxon>Mollusca</taxon>
        <taxon>Gastropoda</taxon>
        <taxon>Heterobranchia</taxon>
        <taxon>Euthyneura</taxon>
        <taxon>Panpulmonata</taxon>
        <taxon>Sacoglossa</taxon>
        <taxon>Placobranchoidea</taxon>
        <taxon>Plakobranchidae</taxon>
        <taxon>Elysia</taxon>
    </lineage>
</organism>
<name>A0AAE1E0D4_9GAST</name>
<evidence type="ECO:0000313" key="2">
    <source>
        <dbReference type="EMBL" id="KAK3788940.1"/>
    </source>
</evidence>
<protein>
    <submittedName>
        <fullName evidence="2">Uncharacterized protein</fullName>
    </submittedName>
</protein>
<proteinExistence type="predicted"/>
<reference evidence="2" key="1">
    <citation type="journal article" date="2023" name="G3 (Bethesda)">
        <title>A reference genome for the long-term kleptoplast-retaining sea slug Elysia crispata morphotype clarki.</title>
        <authorList>
            <person name="Eastman K.E."/>
            <person name="Pendleton A.L."/>
            <person name="Shaikh M.A."/>
            <person name="Suttiyut T."/>
            <person name="Ogas R."/>
            <person name="Tomko P."/>
            <person name="Gavelis G."/>
            <person name="Widhalm J.R."/>
            <person name="Wisecaver J.H."/>
        </authorList>
    </citation>
    <scope>NUCLEOTIDE SEQUENCE</scope>
    <source>
        <strain evidence="2">ECLA1</strain>
    </source>
</reference>
<evidence type="ECO:0000256" key="1">
    <source>
        <dbReference type="SAM" id="MobiDB-lite"/>
    </source>
</evidence>
<dbReference type="AlphaFoldDB" id="A0AAE1E0D4"/>
<feature type="region of interest" description="Disordered" evidence="1">
    <location>
        <begin position="1"/>
        <end position="25"/>
    </location>
</feature>
<gene>
    <name evidence="2" type="ORF">RRG08_010189</name>
</gene>
<evidence type="ECO:0000313" key="3">
    <source>
        <dbReference type="Proteomes" id="UP001283361"/>
    </source>
</evidence>
<keyword evidence="3" id="KW-1185">Reference proteome</keyword>
<dbReference type="Proteomes" id="UP001283361">
    <property type="component" value="Unassembled WGS sequence"/>
</dbReference>
<comment type="caution">
    <text evidence="2">The sequence shown here is derived from an EMBL/GenBank/DDBJ whole genome shotgun (WGS) entry which is preliminary data.</text>
</comment>